<proteinExistence type="predicted"/>
<dbReference type="AlphaFoldDB" id="A0A7S3QMU5"/>
<sequence>MFAWSAASLPQQNGEGNQASSNGGRQSGKKGGGKGGQKGGQQGQGGKDTELKTESGDGEAGSGSAPTTNGTDNNDNAPKAMPNMGSRPLKFDPLKKISAMASSGEDITKDGHAARADPDSLPTSSGS</sequence>
<organism evidence="2">
    <name type="scientific">Dunaliella tertiolecta</name>
    <name type="common">Green alga</name>
    <dbReference type="NCBI Taxonomy" id="3047"/>
    <lineage>
        <taxon>Eukaryota</taxon>
        <taxon>Viridiplantae</taxon>
        <taxon>Chlorophyta</taxon>
        <taxon>core chlorophytes</taxon>
        <taxon>Chlorophyceae</taxon>
        <taxon>CS clade</taxon>
        <taxon>Chlamydomonadales</taxon>
        <taxon>Dunaliellaceae</taxon>
        <taxon>Dunaliella</taxon>
    </lineage>
</organism>
<gene>
    <name evidence="2" type="ORF">DTER00134_LOCUS2714</name>
</gene>
<feature type="compositionally biased region" description="Basic and acidic residues" evidence="1">
    <location>
        <begin position="106"/>
        <end position="118"/>
    </location>
</feature>
<evidence type="ECO:0000313" key="2">
    <source>
        <dbReference type="EMBL" id="CAE0487668.1"/>
    </source>
</evidence>
<evidence type="ECO:0000256" key="1">
    <source>
        <dbReference type="SAM" id="MobiDB-lite"/>
    </source>
</evidence>
<protein>
    <submittedName>
        <fullName evidence="2">Uncharacterized protein</fullName>
    </submittedName>
</protein>
<feature type="region of interest" description="Disordered" evidence="1">
    <location>
        <begin position="1"/>
        <end position="127"/>
    </location>
</feature>
<feature type="compositionally biased region" description="Gly residues" evidence="1">
    <location>
        <begin position="33"/>
        <end position="46"/>
    </location>
</feature>
<feature type="compositionally biased region" description="Polar residues" evidence="1">
    <location>
        <begin position="66"/>
        <end position="76"/>
    </location>
</feature>
<dbReference type="EMBL" id="HBIP01005438">
    <property type="protein sequence ID" value="CAE0487668.1"/>
    <property type="molecule type" value="Transcribed_RNA"/>
</dbReference>
<name>A0A7S3QMU5_DUNTE</name>
<accession>A0A7S3QMU5</accession>
<feature type="compositionally biased region" description="Polar residues" evidence="1">
    <location>
        <begin position="8"/>
        <end position="22"/>
    </location>
</feature>
<reference evidence="2" key="1">
    <citation type="submission" date="2021-01" db="EMBL/GenBank/DDBJ databases">
        <authorList>
            <person name="Corre E."/>
            <person name="Pelletier E."/>
            <person name="Niang G."/>
            <person name="Scheremetjew M."/>
            <person name="Finn R."/>
            <person name="Kale V."/>
            <person name="Holt S."/>
            <person name="Cochrane G."/>
            <person name="Meng A."/>
            <person name="Brown T."/>
            <person name="Cohen L."/>
        </authorList>
    </citation>
    <scope>NUCLEOTIDE SEQUENCE</scope>
    <source>
        <strain evidence="2">CCMP1320</strain>
    </source>
</reference>